<evidence type="ECO:0000256" key="1">
    <source>
        <dbReference type="SAM" id="SignalP"/>
    </source>
</evidence>
<gene>
    <name evidence="3" type="ORF">GCM10022215_11290</name>
</gene>
<evidence type="ECO:0000313" key="4">
    <source>
        <dbReference type="Proteomes" id="UP001501495"/>
    </source>
</evidence>
<sequence length="402" mass="42555">MLPRPLGRILALTALAPLLGALVGMPVAPAVAAGTASRDTVWQVGSATSFRVLGHGYGHGHGMSQYGAEGAARQGLDHRRILAFYYPGTRLDDAGGRIRVWLSAADPRAIEVAATDGLTLIDDGRPAGDRRVPLDDAGVDRWRLTGSVLRAHDDAGWRRVLQVRGTGAFAAGGRPIRLLSVSGTPSYRGRLYVARIPSGQPVVVNALGLETYLRGVVPREIPASWSPAAVQAQAVAARTYAVFERFPGNTTYDLCDTGACQVYAGADAEQPASDAAIEATEHEILTADGEPAFTQFGSSNGGWSAAGSQPYLRAVEDPYDGWSGNPVHTWRTRLSVASIEKAYPTLGELRSVRVTGRDGNGDWGGRVGGVTLVGTDATVRVSGDAFRSTFGLRSTWFTLRTS</sequence>
<evidence type="ECO:0000313" key="3">
    <source>
        <dbReference type="EMBL" id="GAA4113808.1"/>
    </source>
</evidence>
<keyword evidence="1" id="KW-0732">Signal</keyword>
<feature type="chain" id="PRO_5046611354" description="Sporulation stage II protein D amidase enhancer LytB N-terminal domain-containing protein" evidence="1">
    <location>
        <begin position="33"/>
        <end position="402"/>
    </location>
</feature>
<keyword evidence="4" id="KW-1185">Reference proteome</keyword>
<dbReference type="InterPro" id="IPR013693">
    <property type="entry name" value="SpoIID/LytB_N"/>
</dbReference>
<dbReference type="RefSeq" id="WP_344732285.1">
    <property type="nucleotide sequence ID" value="NZ_BAAAZH010000010.1"/>
</dbReference>
<organism evidence="3 4">
    <name type="scientific">Nocardioides fonticola</name>
    <dbReference type="NCBI Taxonomy" id="450363"/>
    <lineage>
        <taxon>Bacteria</taxon>
        <taxon>Bacillati</taxon>
        <taxon>Actinomycetota</taxon>
        <taxon>Actinomycetes</taxon>
        <taxon>Propionibacteriales</taxon>
        <taxon>Nocardioidaceae</taxon>
        <taxon>Nocardioides</taxon>
    </lineage>
</organism>
<comment type="caution">
    <text evidence="3">The sequence shown here is derived from an EMBL/GenBank/DDBJ whole genome shotgun (WGS) entry which is preliminary data.</text>
</comment>
<protein>
    <recommendedName>
        <fullName evidence="2">Sporulation stage II protein D amidase enhancer LytB N-terminal domain-containing protein</fullName>
    </recommendedName>
</protein>
<accession>A0ABP7XEQ0</accession>
<evidence type="ECO:0000259" key="2">
    <source>
        <dbReference type="Pfam" id="PF08486"/>
    </source>
</evidence>
<dbReference type="NCBIfam" id="TIGR02669">
    <property type="entry name" value="SpoIID_LytB"/>
    <property type="match status" value="1"/>
</dbReference>
<dbReference type="InterPro" id="IPR013486">
    <property type="entry name" value="SpoIID/LytB"/>
</dbReference>
<feature type="signal peptide" evidence="1">
    <location>
        <begin position="1"/>
        <end position="32"/>
    </location>
</feature>
<dbReference type="EMBL" id="BAAAZH010000010">
    <property type="protein sequence ID" value="GAA4113808.1"/>
    <property type="molecule type" value="Genomic_DNA"/>
</dbReference>
<dbReference type="Proteomes" id="UP001501495">
    <property type="component" value="Unassembled WGS sequence"/>
</dbReference>
<reference evidence="4" key="1">
    <citation type="journal article" date="2019" name="Int. J. Syst. Evol. Microbiol.">
        <title>The Global Catalogue of Microorganisms (GCM) 10K type strain sequencing project: providing services to taxonomists for standard genome sequencing and annotation.</title>
        <authorList>
            <consortium name="The Broad Institute Genomics Platform"/>
            <consortium name="The Broad Institute Genome Sequencing Center for Infectious Disease"/>
            <person name="Wu L."/>
            <person name="Ma J."/>
        </authorList>
    </citation>
    <scope>NUCLEOTIDE SEQUENCE [LARGE SCALE GENOMIC DNA]</scope>
    <source>
        <strain evidence="4">JCM 16703</strain>
    </source>
</reference>
<name>A0ABP7XEQ0_9ACTN</name>
<dbReference type="PANTHER" id="PTHR30032">
    <property type="entry name" value="N-ACETYLMURAMOYL-L-ALANINE AMIDASE-RELATED"/>
    <property type="match status" value="1"/>
</dbReference>
<dbReference type="PANTHER" id="PTHR30032:SF4">
    <property type="entry name" value="AMIDASE ENHANCER"/>
    <property type="match status" value="1"/>
</dbReference>
<dbReference type="InterPro" id="IPR051922">
    <property type="entry name" value="Bact_Sporulation_Assoc"/>
</dbReference>
<feature type="domain" description="Sporulation stage II protein D amidase enhancer LytB N-terminal" evidence="2">
    <location>
        <begin position="202"/>
        <end position="286"/>
    </location>
</feature>
<dbReference type="Pfam" id="PF08486">
    <property type="entry name" value="SpoIID"/>
    <property type="match status" value="1"/>
</dbReference>
<proteinExistence type="predicted"/>